<proteinExistence type="inferred from homology"/>
<evidence type="ECO:0000313" key="3">
    <source>
        <dbReference type="EMBL" id="KAF6207895.1"/>
    </source>
</evidence>
<dbReference type="AlphaFoldDB" id="A0A6A4JW83"/>
<dbReference type="EMBL" id="WIXP02000007">
    <property type="protein sequence ID" value="KAF6207895.1"/>
    <property type="molecule type" value="Genomic_DNA"/>
</dbReference>
<sequence length="360" mass="41293">MVDLRLVVVSSVFVFIVELILRGECIIAYDRLAVAYDYPYLCMVQYRDYKPKDPTVYIPVSACSIFTTKYVVTSADNLIRNISNDPNSPNYRPFYKDVGKLQVYGGQYQLHITGNEQIREEWRKTTQFRFVTSITFCKDHNRLLDATAMSDSTVYGEANPDSMNDFFFHNNGRMMFGLAFIEIDDPLVWSPYVLPIPIYNILESENFDQSANIFARLDRNPYSEATCTLAGFGSGTGLMVTLKMVYVPKNHCIAAYCSEDMENCLNYPLQWYHVCFRSRTYSDACRLDQGAPLYCWWWDRAVIAILTGAEYCGFQGLPGVYTVIPAVVSFYNKAVRAEALRDRNRPRKGEIFTTSTLRPP</sequence>
<comment type="caution">
    <text evidence="3">The sequence shown here is derived from an EMBL/GenBank/DDBJ whole genome shotgun (WGS) entry which is preliminary data.</text>
</comment>
<evidence type="ECO:0000256" key="1">
    <source>
        <dbReference type="ARBA" id="ARBA00023157"/>
    </source>
</evidence>
<keyword evidence="4" id="KW-1185">Reference proteome</keyword>
<dbReference type="InterPro" id="IPR001254">
    <property type="entry name" value="Trypsin_dom"/>
</dbReference>
<gene>
    <name evidence="3" type="ORF">GE061_016344</name>
</gene>
<organism evidence="3 4">
    <name type="scientific">Apolygus lucorum</name>
    <name type="common">Small green plant bug</name>
    <name type="synonym">Lygocoris lucorum</name>
    <dbReference type="NCBI Taxonomy" id="248454"/>
    <lineage>
        <taxon>Eukaryota</taxon>
        <taxon>Metazoa</taxon>
        <taxon>Ecdysozoa</taxon>
        <taxon>Arthropoda</taxon>
        <taxon>Hexapoda</taxon>
        <taxon>Insecta</taxon>
        <taxon>Pterygota</taxon>
        <taxon>Neoptera</taxon>
        <taxon>Paraneoptera</taxon>
        <taxon>Hemiptera</taxon>
        <taxon>Heteroptera</taxon>
        <taxon>Panheteroptera</taxon>
        <taxon>Cimicomorpha</taxon>
        <taxon>Miridae</taxon>
        <taxon>Mirini</taxon>
        <taxon>Apolygus</taxon>
    </lineage>
</organism>
<reference evidence="3" key="1">
    <citation type="journal article" date="2021" name="Mol. Ecol. Resour.">
        <title>Apolygus lucorum genome provides insights into omnivorousness and mesophyll feeding.</title>
        <authorList>
            <person name="Liu Y."/>
            <person name="Liu H."/>
            <person name="Wang H."/>
            <person name="Huang T."/>
            <person name="Liu B."/>
            <person name="Yang B."/>
            <person name="Yin L."/>
            <person name="Li B."/>
            <person name="Zhang Y."/>
            <person name="Zhang S."/>
            <person name="Jiang F."/>
            <person name="Zhang X."/>
            <person name="Ren Y."/>
            <person name="Wang B."/>
            <person name="Wang S."/>
            <person name="Lu Y."/>
            <person name="Wu K."/>
            <person name="Fan W."/>
            <person name="Wang G."/>
        </authorList>
    </citation>
    <scope>NUCLEOTIDE SEQUENCE</scope>
    <source>
        <strain evidence="3">12Hb</strain>
    </source>
</reference>
<dbReference type="SMART" id="SM00020">
    <property type="entry name" value="Tryp_SPc"/>
    <property type="match status" value="1"/>
</dbReference>
<evidence type="ECO:0000256" key="2">
    <source>
        <dbReference type="ARBA" id="ARBA00024195"/>
    </source>
</evidence>
<keyword evidence="1" id="KW-1015">Disulfide bond</keyword>
<protein>
    <submittedName>
        <fullName evidence="3">Uncharacterized protein</fullName>
    </submittedName>
</protein>
<accession>A0A6A4JW83</accession>
<name>A0A6A4JW83_APOLU</name>
<dbReference type="Gene3D" id="2.40.10.10">
    <property type="entry name" value="Trypsin-like serine proteases"/>
    <property type="match status" value="1"/>
</dbReference>
<dbReference type="GO" id="GO:0004252">
    <property type="term" value="F:serine-type endopeptidase activity"/>
    <property type="evidence" value="ECO:0007669"/>
    <property type="project" value="InterPro"/>
</dbReference>
<comment type="similarity">
    <text evidence="2">Belongs to the peptidase S1 family. CLIP subfamily.</text>
</comment>
<dbReference type="InterPro" id="IPR009003">
    <property type="entry name" value="Peptidase_S1_PA"/>
</dbReference>
<dbReference type="Proteomes" id="UP000466442">
    <property type="component" value="Unassembled WGS sequence"/>
</dbReference>
<dbReference type="PANTHER" id="PTHR24256">
    <property type="entry name" value="TRYPTASE-RELATED"/>
    <property type="match status" value="1"/>
</dbReference>
<dbReference type="GO" id="GO:0006508">
    <property type="term" value="P:proteolysis"/>
    <property type="evidence" value="ECO:0007669"/>
    <property type="project" value="InterPro"/>
</dbReference>
<dbReference type="InterPro" id="IPR051487">
    <property type="entry name" value="Ser/Thr_Proteases_Immune/Dev"/>
</dbReference>
<dbReference type="InterPro" id="IPR043504">
    <property type="entry name" value="Peptidase_S1_PA_chymotrypsin"/>
</dbReference>
<evidence type="ECO:0000313" key="4">
    <source>
        <dbReference type="Proteomes" id="UP000466442"/>
    </source>
</evidence>
<dbReference type="SUPFAM" id="SSF50494">
    <property type="entry name" value="Trypsin-like serine proteases"/>
    <property type="match status" value="1"/>
</dbReference>
<dbReference type="PROSITE" id="PS50240">
    <property type="entry name" value="TRYPSIN_DOM"/>
    <property type="match status" value="1"/>
</dbReference>